<proteinExistence type="predicted"/>
<accession>A0A1W0WPH6</accession>
<evidence type="ECO:0000256" key="1">
    <source>
        <dbReference type="SAM" id="MobiDB-lite"/>
    </source>
</evidence>
<evidence type="ECO:0000313" key="2">
    <source>
        <dbReference type="EMBL" id="OQV17104.1"/>
    </source>
</evidence>
<dbReference type="AlphaFoldDB" id="A0A1W0WPH6"/>
<keyword evidence="3" id="KW-1185">Reference proteome</keyword>
<gene>
    <name evidence="2" type="ORF">BV898_08820</name>
</gene>
<reference evidence="3" key="1">
    <citation type="submission" date="2017-01" db="EMBL/GenBank/DDBJ databases">
        <title>Comparative genomics of anhydrobiosis in the tardigrade Hypsibius dujardini.</title>
        <authorList>
            <person name="Yoshida Y."/>
            <person name="Koutsovoulos G."/>
            <person name="Laetsch D."/>
            <person name="Stevens L."/>
            <person name="Kumar S."/>
            <person name="Horikawa D."/>
            <person name="Ishino K."/>
            <person name="Komine S."/>
            <person name="Tomita M."/>
            <person name="Blaxter M."/>
            <person name="Arakawa K."/>
        </authorList>
    </citation>
    <scope>NUCLEOTIDE SEQUENCE [LARGE SCALE GENOMIC DNA]</scope>
    <source>
        <strain evidence="3">Z151</strain>
    </source>
</reference>
<comment type="caution">
    <text evidence="2">The sequence shown here is derived from an EMBL/GenBank/DDBJ whole genome shotgun (WGS) entry which is preliminary data.</text>
</comment>
<organism evidence="2 3">
    <name type="scientific">Hypsibius exemplaris</name>
    <name type="common">Freshwater tardigrade</name>
    <dbReference type="NCBI Taxonomy" id="2072580"/>
    <lineage>
        <taxon>Eukaryota</taxon>
        <taxon>Metazoa</taxon>
        <taxon>Ecdysozoa</taxon>
        <taxon>Tardigrada</taxon>
        <taxon>Eutardigrada</taxon>
        <taxon>Parachela</taxon>
        <taxon>Hypsibioidea</taxon>
        <taxon>Hypsibiidae</taxon>
        <taxon>Hypsibius</taxon>
    </lineage>
</organism>
<evidence type="ECO:0000313" key="3">
    <source>
        <dbReference type="Proteomes" id="UP000192578"/>
    </source>
</evidence>
<sequence>MSEGRPIQTTKTIFDFSHDEPPGRPKLVGNTKRLFTWIASVNEYTRNLVQQLVNGQVEVTTFMRCVEEQLRINNRTIRTSNAWQPGAISIYANALREGLLNGTISIAGLTPSVQPVVQPGLPSGPLLSGLPAGPLTQALDPQGQVPSDPEVEVVFASPALVNPRLPLPSMPPVENTRRLLVSVLSQYRTQSAERYGIALNFVQHLIDGKIDGYGFAAAIQQHLMTVFKPTLPVLINAGLLELRHALFHNRLTIEGIVKPPLSAVTPEQQRQRLISCPSMPESSVRLGELVFLARENPSSSPQINPYQPPPPQDPAFRFFGPFSKFTYNCATCGEPFSNLPDNVMPTRQEWEKMHYLGGDQGCIENGMGNAFFSGRNSEGMSIVAAGIVVEKAHCRLCGGREIDSAKMAAHVRMAHSQAGQQVAPLPNQPTQLPLQQLSQSSSSWRSCSEILSSTIPSGVVETMPVGSVVSRRQSSHLPFSDMRNSSISLGELGLMPERNSLSGSQPQAGMTAGQHGRQVSPPPTQLALMMGRPSSRQALQQSIHNRNRPIRTPAFRQFTPASRQFTPTPRQFTPMYHLSQLPSMSCANPPGQLQQPSGGEHERSSPASESQLVSVYKVMKQTIKAQMGQSTQIRSGTPTLTAMLSRTDARGGVNDGGYRTTQAVASPDIQLAYPAFNINQHQNPPLMKCPSSTPFKPSPGTAMHSSPSIHPMPVTTIPVRGPVRPSPSQSQAMSASPVGVSSTLQFHVPTPVLLKALIRHPSSPLPTVVPLTTATVAVEDDDTDTYQYRVEFSPAPSSTAPESEDQSEISPINTQPSEKRVSSPGLPDDDDAALTGKKSKLDETTDDDVTESRAKQQFMVFPPSPGSSDGDLSYLCQCLEVFTDPRAVGLHSLSHVEKHAVAVELRTLYCQHSGCCYLARDDRDFAKHQARHIVLQMMFRTKGGLSSVAATASK</sequence>
<feature type="region of interest" description="Disordered" evidence="1">
    <location>
        <begin position="580"/>
        <end position="611"/>
    </location>
</feature>
<dbReference type="EMBL" id="MTYJ01000066">
    <property type="protein sequence ID" value="OQV17104.1"/>
    <property type="molecule type" value="Genomic_DNA"/>
</dbReference>
<dbReference type="OrthoDB" id="10247735at2759"/>
<protein>
    <submittedName>
        <fullName evidence="2">Uncharacterized protein</fullName>
    </submittedName>
</protein>
<name>A0A1W0WPH6_HYPEX</name>
<feature type="compositionally biased region" description="Polar residues" evidence="1">
    <location>
        <begin position="580"/>
        <end position="597"/>
    </location>
</feature>
<dbReference type="Proteomes" id="UP000192578">
    <property type="component" value="Unassembled WGS sequence"/>
</dbReference>
<feature type="region of interest" description="Disordered" evidence="1">
    <location>
        <begin position="793"/>
        <end position="865"/>
    </location>
</feature>